<keyword evidence="2" id="KW-1133">Transmembrane helix</keyword>
<feature type="transmembrane region" description="Helical" evidence="2">
    <location>
        <begin position="180"/>
        <end position="200"/>
    </location>
</feature>
<reference evidence="4 5" key="1">
    <citation type="submission" date="2016-10" db="EMBL/GenBank/DDBJ databases">
        <authorList>
            <person name="de Groot N.N."/>
        </authorList>
    </citation>
    <scope>NUCLEOTIDE SEQUENCE [LARGE SCALE GENOMIC DNA]</scope>
    <source>
        <strain evidence="4 5">D15d</strain>
    </source>
</reference>
<dbReference type="InterPro" id="IPR025582">
    <property type="entry name" value="YARHG_dom"/>
</dbReference>
<dbReference type="AlphaFoldDB" id="A0A1H5RRU6"/>
<organism evidence="4 5">
    <name type="scientific">Lachnospira multipara</name>
    <dbReference type="NCBI Taxonomy" id="28051"/>
    <lineage>
        <taxon>Bacteria</taxon>
        <taxon>Bacillati</taxon>
        <taxon>Bacillota</taxon>
        <taxon>Clostridia</taxon>
        <taxon>Lachnospirales</taxon>
        <taxon>Lachnospiraceae</taxon>
        <taxon>Lachnospira</taxon>
    </lineage>
</organism>
<protein>
    <submittedName>
        <fullName evidence="4">Zinc-ribbon domain-containing protein</fullName>
    </submittedName>
</protein>
<evidence type="ECO:0000313" key="5">
    <source>
        <dbReference type="Proteomes" id="UP000236726"/>
    </source>
</evidence>
<dbReference type="Proteomes" id="UP000236726">
    <property type="component" value="Unassembled WGS sequence"/>
</dbReference>
<dbReference type="Gene3D" id="1.20.58.1690">
    <property type="match status" value="1"/>
</dbReference>
<feature type="compositionally biased region" description="Acidic residues" evidence="1">
    <location>
        <begin position="240"/>
        <end position="250"/>
    </location>
</feature>
<dbReference type="RefSeq" id="WP_103952071.1">
    <property type="nucleotide sequence ID" value="NZ_FNUL01000001.1"/>
</dbReference>
<dbReference type="Pfam" id="PF13240">
    <property type="entry name" value="Zn_Ribbon_1"/>
    <property type="match status" value="1"/>
</dbReference>
<evidence type="ECO:0000256" key="1">
    <source>
        <dbReference type="SAM" id="MobiDB-lite"/>
    </source>
</evidence>
<feature type="region of interest" description="Disordered" evidence="1">
    <location>
        <begin position="149"/>
        <end position="176"/>
    </location>
</feature>
<keyword evidence="2" id="KW-0472">Membrane</keyword>
<dbReference type="PANTHER" id="PTHR40038">
    <property type="entry name" value="MEMBRANE-ASSOCIATED PROTEIN TCAA"/>
    <property type="match status" value="1"/>
</dbReference>
<gene>
    <name evidence="4" type="ORF">SAMN05216537_101252</name>
</gene>
<accession>A0A1H5RRU6</accession>
<evidence type="ECO:0000256" key="2">
    <source>
        <dbReference type="SAM" id="Phobius"/>
    </source>
</evidence>
<feature type="domain" description="YARHG" evidence="3">
    <location>
        <begin position="252"/>
        <end position="337"/>
    </location>
</feature>
<dbReference type="PANTHER" id="PTHR40038:SF1">
    <property type="entry name" value="MEMBRANE-ASSOCIATED PROTEIN TCAA"/>
    <property type="match status" value="1"/>
</dbReference>
<dbReference type="InterPro" id="IPR026870">
    <property type="entry name" value="Zinc_ribbon_dom"/>
</dbReference>
<keyword evidence="2" id="KW-0812">Transmembrane</keyword>
<feature type="compositionally biased region" description="Low complexity" evidence="1">
    <location>
        <begin position="217"/>
        <end position="230"/>
    </location>
</feature>
<dbReference type="InterPro" id="IPR038434">
    <property type="entry name" value="YARHG_sf"/>
</dbReference>
<feature type="compositionally biased region" description="Low complexity" evidence="1">
    <location>
        <begin position="161"/>
        <end position="170"/>
    </location>
</feature>
<dbReference type="Pfam" id="PF13308">
    <property type="entry name" value="YARHG"/>
    <property type="match status" value="1"/>
</dbReference>
<sequence length="342" mass="38270">MFCRKCGNQLPDTAKFCPKCGTPVKRVDEQPLGMINVSQGVNEAPEIIQQASVNETPVDNMNTEDIGGLADKIMEMTDTNMNSTGEGEAVETKNQAPMMDAPVNQMPNMQDQQMLYQGQQMPNQQMPYQGQQMQNQQMTYQANPMQNMAAAPVKKAKAAKAPKPAKTPKPTGEKNSNNKIIITVMGLVIVCLIVVIALLFSKDFFNKDKSDSANSQVTTVSDDNNTSSKSNKNKDKETESSTEAETESTDNSEYVIADSDTRLLTKEDLVGLTQEELRIARNELYARHGRKFNDEALQSYFDSKSWYKGTIEPNDFTDDMLTETELKNKDTIVSYEEEMNYR</sequence>
<evidence type="ECO:0000313" key="4">
    <source>
        <dbReference type="EMBL" id="SEF41035.1"/>
    </source>
</evidence>
<dbReference type="EMBL" id="FNUL01000001">
    <property type="protein sequence ID" value="SEF41035.1"/>
    <property type="molecule type" value="Genomic_DNA"/>
</dbReference>
<dbReference type="SUPFAM" id="SSF81995">
    <property type="entry name" value="beta-sandwich domain of Sec23/24"/>
    <property type="match status" value="1"/>
</dbReference>
<dbReference type="SMART" id="SM01324">
    <property type="entry name" value="YARHG"/>
    <property type="match status" value="1"/>
</dbReference>
<name>A0A1H5RRU6_9FIRM</name>
<proteinExistence type="predicted"/>
<feature type="region of interest" description="Disordered" evidence="1">
    <location>
        <begin position="210"/>
        <end position="254"/>
    </location>
</feature>
<keyword evidence="5" id="KW-1185">Reference proteome</keyword>
<evidence type="ECO:0000259" key="3">
    <source>
        <dbReference type="SMART" id="SM01324"/>
    </source>
</evidence>